<name>A0A8T3B238_DENNO</name>
<gene>
    <name evidence="1" type="ORF">KFK09_017282</name>
</gene>
<dbReference type="AlphaFoldDB" id="A0A8T3B238"/>
<accession>A0A8T3B238</accession>
<proteinExistence type="predicted"/>
<protein>
    <submittedName>
        <fullName evidence="1">Uncharacterized protein</fullName>
    </submittedName>
</protein>
<keyword evidence="2" id="KW-1185">Reference proteome</keyword>
<dbReference type="Proteomes" id="UP000829196">
    <property type="component" value="Unassembled WGS sequence"/>
</dbReference>
<dbReference type="PANTHER" id="PTHR46238:SF8">
    <property type="entry name" value="ENDONUCLEASE_EXONUCLEASE_PHOSPHATASE DOMAIN-CONTAINING PROTEIN"/>
    <property type="match status" value="1"/>
</dbReference>
<organism evidence="1 2">
    <name type="scientific">Dendrobium nobile</name>
    <name type="common">Orchid</name>
    <dbReference type="NCBI Taxonomy" id="94219"/>
    <lineage>
        <taxon>Eukaryota</taxon>
        <taxon>Viridiplantae</taxon>
        <taxon>Streptophyta</taxon>
        <taxon>Embryophyta</taxon>
        <taxon>Tracheophyta</taxon>
        <taxon>Spermatophyta</taxon>
        <taxon>Magnoliopsida</taxon>
        <taxon>Liliopsida</taxon>
        <taxon>Asparagales</taxon>
        <taxon>Orchidaceae</taxon>
        <taxon>Epidendroideae</taxon>
        <taxon>Malaxideae</taxon>
        <taxon>Dendrobiinae</taxon>
        <taxon>Dendrobium</taxon>
    </lineage>
</organism>
<evidence type="ECO:0000313" key="1">
    <source>
        <dbReference type="EMBL" id="KAI0502334.1"/>
    </source>
</evidence>
<dbReference type="OrthoDB" id="771045at2759"/>
<dbReference type="PANTHER" id="PTHR46238">
    <property type="entry name" value="REVERSE TRANSCRIPTASE DOMAIN-CONTAINING PROTEIN"/>
    <property type="match status" value="1"/>
</dbReference>
<sequence>MRTLRWMSIFTLRDRIQNKYIHEKVGVAPVSDEIRECRLRWFDHIKWRQFDDPIKRVYILDLTYVKKDRGISKKIWLESIRNDLSLLDVNENLTLNWTQWRKRIHVAEPR</sequence>
<reference evidence="1" key="1">
    <citation type="journal article" date="2022" name="Front. Genet.">
        <title>Chromosome-Scale Assembly of the Dendrobium nobile Genome Provides Insights Into the Molecular Mechanism of the Biosynthesis of the Medicinal Active Ingredient of Dendrobium.</title>
        <authorList>
            <person name="Xu Q."/>
            <person name="Niu S.-C."/>
            <person name="Li K.-L."/>
            <person name="Zheng P.-J."/>
            <person name="Zhang X.-J."/>
            <person name="Jia Y."/>
            <person name="Liu Y."/>
            <person name="Niu Y.-X."/>
            <person name="Yu L.-H."/>
            <person name="Chen D.-F."/>
            <person name="Zhang G.-Q."/>
        </authorList>
    </citation>
    <scope>NUCLEOTIDE SEQUENCE</scope>
    <source>
        <tissue evidence="1">Leaf</tissue>
    </source>
</reference>
<comment type="caution">
    <text evidence="1">The sequence shown here is derived from an EMBL/GenBank/DDBJ whole genome shotgun (WGS) entry which is preliminary data.</text>
</comment>
<evidence type="ECO:0000313" key="2">
    <source>
        <dbReference type="Proteomes" id="UP000829196"/>
    </source>
</evidence>
<dbReference type="EMBL" id="JAGYWB010000012">
    <property type="protein sequence ID" value="KAI0502334.1"/>
    <property type="molecule type" value="Genomic_DNA"/>
</dbReference>
<dbReference type="SMR" id="A0A8T3B238"/>